<sequence>MKFFQSSVAILGAIALIASPAAAQYGAEDQAANQENPGGLKGITSFFKAYISGSLPSQNLFESEPVINNITDANYKATIFEDEWIVAFISPISAPSADYYPTYVDAAKTLQGETNTKFAQVWVEESAHISARFFVPARLPYLLYAKDGVFRQIPYVRNNTEFLVEFIEEERYKLYPVLDGPMGPYSMLSGWMEKYADGMDWINQYTYWMPRWVVYILAGSLSGVIFSLFSGGSSYSSDPARYAHLNPDGTLKKTVTAGETNTTESKTTTKKSSSSSTKKRSTTKKAQ</sequence>
<evidence type="ECO:0000256" key="3">
    <source>
        <dbReference type="ARBA" id="ARBA00022729"/>
    </source>
</evidence>
<feature type="transmembrane region" description="Helical" evidence="10">
    <location>
        <begin position="212"/>
        <end position="231"/>
    </location>
</feature>
<dbReference type="STRING" id="1314771.A0A197K3U3"/>
<evidence type="ECO:0000256" key="5">
    <source>
        <dbReference type="ARBA" id="ARBA00022982"/>
    </source>
</evidence>
<evidence type="ECO:0000256" key="8">
    <source>
        <dbReference type="ARBA" id="ARBA00023284"/>
    </source>
</evidence>
<keyword evidence="3 11" id="KW-0732">Signal</keyword>
<dbReference type="SUPFAM" id="SSF52833">
    <property type="entry name" value="Thioredoxin-like"/>
    <property type="match status" value="1"/>
</dbReference>
<organism evidence="12 13">
    <name type="scientific">Linnemannia elongata AG-77</name>
    <dbReference type="NCBI Taxonomy" id="1314771"/>
    <lineage>
        <taxon>Eukaryota</taxon>
        <taxon>Fungi</taxon>
        <taxon>Fungi incertae sedis</taxon>
        <taxon>Mucoromycota</taxon>
        <taxon>Mortierellomycotina</taxon>
        <taxon>Mortierellomycetes</taxon>
        <taxon>Mortierellales</taxon>
        <taxon>Mortierellaceae</taxon>
        <taxon>Linnemannia</taxon>
    </lineage>
</organism>
<evidence type="ECO:0000256" key="11">
    <source>
        <dbReference type="SAM" id="SignalP"/>
    </source>
</evidence>
<accession>A0A197K3U3</accession>
<dbReference type="InterPro" id="IPR036249">
    <property type="entry name" value="Thioredoxin-like_sf"/>
</dbReference>
<evidence type="ECO:0000256" key="6">
    <source>
        <dbReference type="ARBA" id="ARBA00022989"/>
    </source>
</evidence>
<keyword evidence="10" id="KW-0812">Transmembrane</keyword>
<evidence type="ECO:0000256" key="2">
    <source>
        <dbReference type="ARBA" id="ARBA00022448"/>
    </source>
</evidence>
<keyword evidence="10" id="KW-0472">Membrane</keyword>
<feature type="signal peptide" evidence="11">
    <location>
        <begin position="1"/>
        <end position="23"/>
    </location>
</feature>
<dbReference type="InterPro" id="IPR052454">
    <property type="entry name" value="TMX_domain-containing"/>
</dbReference>
<keyword evidence="2" id="KW-0813">Transport</keyword>
<gene>
    <name evidence="12" type="ORF">K457DRAFT_16319</name>
</gene>
<evidence type="ECO:0000256" key="1">
    <source>
        <dbReference type="ARBA" id="ARBA00004389"/>
    </source>
</evidence>
<dbReference type="EMBL" id="KV442025">
    <property type="protein sequence ID" value="OAQ32312.1"/>
    <property type="molecule type" value="Genomic_DNA"/>
</dbReference>
<feature type="region of interest" description="Disordered" evidence="9">
    <location>
        <begin position="246"/>
        <end position="287"/>
    </location>
</feature>
<dbReference type="PANTHER" id="PTHR46107:SF3">
    <property type="entry name" value="THIOREDOXIN DOMAIN-CONTAINING PROTEIN"/>
    <property type="match status" value="1"/>
</dbReference>
<proteinExistence type="predicted"/>
<dbReference type="GO" id="GO:0005789">
    <property type="term" value="C:endoplasmic reticulum membrane"/>
    <property type="evidence" value="ECO:0007669"/>
    <property type="project" value="UniProtKB-SubCell"/>
</dbReference>
<keyword evidence="13" id="KW-1185">Reference proteome</keyword>
<name>A0A197K3U3_9FUNG</name>
<evidence type="ECO:0000313" key="12">
    <source>
        <dbReference type="EMBL" id="OAQ32312.1"/>
    </source>
</evidence>
<feature type="compositionally biased region" description="Basic residues" evidence="9">
    <location>
        <begin position="277"/>
        <end position="287"/>
    </location>
</feature>
<keyword evidence="8" id="KW-0676">Redox-active center</keyword>
<dbReference type="Proteomes" id="UP000078512">
    <property type="component" value="Unassembled WGS sequence"/>
</dbReference>
<feature type="chain" id="PRO_5008276550" description="Thioredoxin domain-containing protein" evidence="11">
    <location>
        <begin position="24"/>
        <end position="287"/>
    </location>
</feature>
<keyword evidence="6 10" id="KW-1133">Transmembrane helix</keyword>
<evidence type="ECO:0000256" key="10">
    <source>
        <dbReference type="SAM" id="Phobius"/>
    </source>
</evidence>
<keyword evidence="4" id="KW-0256">Endoplasmic reticulum</keyword>
<protein>
    <recommendedName>
        <fullName evidence="14">Thioredoxin domain-containing protein</fullName>
    </recommendedName>
</protein>
<dbReference type="GO" id="GO:0015036">
    <property type="term" value="F:disulfide oxidoreductase activity"/>
    <property type="evidence" value="ECO:0007669"/>
    <property type="project" value="TreeGrafter"/>
</dbReference>
<evidence type="ECO:0000313" key="13">
    <source>
        <dbReference type="Proteomes" id="UP000078512"/>
    </source>
</evidence>
<evidence type="ECO:0000256" key="7">
    <source>
        <dbReference type="ARBA" id="ARBA00023157"/>
    </source>
</evidence>
<keyword evidence="5" id="KW-0249">Electron transport</keyword>
<dbReference type="PANTHER" id="PTHR46107">
    <property type="entry name" value="DUMPY: SHORTER THAN WILD-TYPE"/>
    <property type="match status" value="1"/>
</dbReference>
<evidence type="ECO:0000256" key="4">
    <source>
        <dbReference type="ARBA" id="ARBA00022824"/>
    </source>
</evidence>
<dbReference type="AlphaFoldDB" id="A0A197K3U3"/>
<reference evidence="12 13" key="1">
    <citation type="submission" date="2016-05" db="EMBL/GenBank/DDBJ databases">
        <title>Genome sequencing reveals origins of a unique bacterial endosymbiosis in the earliest lineages of terrestrial Fungi.</title>
        <authorList>
            <consortium name="DOE Joint Genome Institute"/>
            <person name="Uehling J."/>
            <person name="Gryganskyi A."/>
            <person name="Hameed K."/>
            <person name="Tschaplinski T."/>
            <person name="Misztal P."/>
            <person name="Wu S."/>
            <person name="Desiro A."/>
            <person name="Vande Pol N."/>
            <person name="Du Z.-Y."/>
            <person name="Zienkiewicz A."/>
            <person name="Zienkiewicz K."/>
            <person name="Morin E."/>
            <person name="Tisserant E."/>
            <person name="Splivallo R."/>
            <person name="Hainaut M."/>
            <person name="Henrissat B."/>
            <person name="Ohm R."/>
            <person name="Kuo A."/>
            <person name="Yan J."/>
            <person name="Lipzen A."/>
            <person name="Nolan M."/>
            <person name="Labutti K."/>
            <person name="Barry K."/>
            <person name="Goldstein A."/>
            <person name="Labbe J."/>
            <person name="Schadt C."/>
            <person name="Tuskan G."/>
            <person name="Grigoriev I."/>
            <person name="Martin F."/>
            <person name="Vilgalys R."/>
            <person name="Bonito G."/>
        </authorList>
    </citation>
    <scope>NUCLEOTIDE SEQUENCE [LARGE SCALE GENOMIC DNA]</scope>
    <source>
        <strain evidence="12 13">AG-77</strain>
    </source>
</reference>
<evidence type="ECO:0008006" key="14">
    <source>
        <dbReference type="Google" id="ProtNLM"/>
    </source>
</evidence>
<dbReference type="Gene3D" id="3.40.30.10">
    <property type="entry name" value="Glutaredoxin"/>
    <property type="match status" value="1"/>
</dbReference>
<evidence type="ECO:0000256" key="9">
    <source>
        <dbReference type="SAM" id="MobiDB-lite"/>
    </source>
</evidence>
<feature type="compositionally biased region" description="Low complexity" evidence="9">
    <location>
        <begin position="260"/>
        <end position="276"/>
    </location>
</feature>
<keyword evidence="7" id="KW-1015">Disulfide bond</keyword>
<dbReference type="OrthoDB" id="2502001at2759"/>
<comment type="subcellular location">
    <subcellularLocation>
        <location evidence="1">Endoplasmic reticulum membrane</location>
        <topology evidence="1">Single-pass membrane protein</topology>
    </subcellularLocation>
</comment>